<feature type="region of interest" description="Disordered" evidence="19">
    <location>
        <begin position="644"/>
        <end position="669"/>
    </location>
</feature>
<dbReference type="PROSITE" id="PS00108">
    <property type="entry name" value="PROTEIN_KINASE_ST"/>
    <property type="match status" value="1"/>
</dbReference>
<evidence type="ECO:0000256" key="18">
    <source>
        <dbReference type="PROSITE-ProRule" id="PRU10141"/>
    </source>
</evidence>
<feature type="compositionally biased region" description="Polar residues" evidence="19">
    <location>
        <begin position="658"/>
        <end position="669"/>
    </location>
</feature>
<comment type="catalytic activity">
    <reaction evidence="16">
        <text>L-threonyl-[protein] + ATP = O-phospho-L-threonyl-[protein] + ADP + H(+)</text>
        <dbReference type="Rhea" id="RHEA:46608"/>
        <dbReference type="Rhea" id="RHEA-COMP:11060"/>
        <dbReference type="Rhea" id="RHEA-COMP:11605"/>
        <dbReference type="ChEBI" id="CHEBI:15378"/>
        <dbReference type="ChEBI" id="CHEBI:30013"/>
        <dbReference type="ChEBI" id="CHEBI:30616"/>
        <dbReference type="ChEBI" id="CHEBI:61977"/>
        <dbReference type="ChEBI" id="CHEBI:456216"/>
        <dbReference type="EC" id="2.7.11.1"/>
    </reaction>
</comment>
<dbReference type="InterPro" id="IPR000719">
    <property type="entry name" value="Prot_kinase_dom"/>
</dbReference>
<evidence type="ECO:0000256" key="5">
    <source>
        <dbReference type="ARBA" id="ARBA00022553"/>
    </source>
</evidence>
<comment type="caution">
    <text evidence="23">The sequence shown here is derived from an EMBL/GenBank/DDBJ whole genome shotgun (WGS) entry which is preliminary data.</text>
</comment>
<dbReference type="PROSITE" id="PS00107">
    <property type="entry name" value="PROTEIN_KINASE_ATP"/>
    <property type="match status" value="1"/>
</dbReference>
<dbReference type="EMBL" id="QPKB01000001">
    <property type="protein sequence ID" value="RWR72243.1"/>
    <property type="molecule type" value="Genomic_DNA"/>
</dbReference>
<evidence type="ECO:0000256" key="21">
    <source>
        <dbReference type="SAM" id="SignalP"/>
    </source>
</evidence>
<dbReference type="STRING" id="337451.A0A3S3MP20"/>
<protein>
    <recommendedName>
        <fullName evidence="2">non-specific serine/threonine protein kinase</fullName>
        <ecNumber evidence="2">2.7.11.1</ecNumber>
    </recommendedName>
</protein>
<keyword evidence="9 18" id="KW-0547">Nucleotide-binding</keyword>
<evidence type="ECO:0000313" key="23">
    <source>
        <dbReference type="EMBL" id="RWR72243.1"/>
    </source>
</evidence>
<evidence type="ECO:0000256" key="6">
    <source>
        <dbReference type="ARBA" id="ARBA00022679"/>
    </source>
</evidence>
<keyword evidence="14 23" id="KW-0675">Receptor</keyword>
<dbReference type="Proteomes" id="UP000283530">
    <property type="component" value="Unassembled WGS sequence"/>
</dbReference>
<reference evidence="23 24" key="1">
    <citation type="journal article" date="2019" name="Nat. Plants">
        <title>Stout camphor tree genome fills gaps in understanding of flowering plant genome evolution.</title>
        <authorList>
            <person name="Chaw S.M."/>
            <person name="Liu Y.C."/>
            <person name="Wu Y.W."/>
            <person name="Wang H.Y."/>
            <person name="Lin C.I."/>
            <person name="Wu C.S."/>
            <person name="Ke H.M."/>
            <person name="Chang L.Y."/>
            <person name="Hsu C.Y."/>
            <person name="Yang H.T."/>
            <person name="Sudianto E."/>
            <person name="Hsu M.H."/>
            <person name="Wu K.P."/>
            <person name="Wang L.N."/>
            <person name="Leebens-Mack J.H."/>
            <person name="Tsai I.J."/>
        </authorList>
    </citation>
    <scope>NUCLEOTIDE SEQUENCE [LARGE SCALE GENOMIC DNA]</scope>
    <source>
        <strain evidence="24">cv. Chaw 1501</strain>
        <tissue evidence="23">Young leaves</tissue>
    </source>
</reference>
<keyword evidence="15" id="KW-0325">Glycoprotein</keyword>
<dbReference type="InterPro" id="IPR017441">
    <property type="entry name" value="Protein_kinase_ATP_BS"/>
</dbReference>
<evidence type="ECO:0000256" key="16">
    <source>
        <dbReference type="ARBA" id="ARBA00047899"/>
    </source>
</evidence>
<sequence>MHSHLLFTSLFLIIFLTISLSQGDSNEGNQTCAPSKFDCGSFRNITYPFWVEDRPLNCSYPGFNLTCNNNSPEIKIGSKTFQVKAIDYGNQVVTLVDTDVIGKECPPLASSWSLDFSLFAYTPNDYNLTIYNCPHGGQDPFLHVLPCLSNGSNYSYYKVDRSPSPIMLDPYVYGICAVSVFTILNSWVANIGENLTHFGGAVEDGFNVSWVVDSGKCWGCVTSGGNCGHNPNQPDQPVCYCSGKAYQGPCPLPSTSSNKDNHRKVIIKTTIGICAATGSCLITAAIAYLCYRKKRLTSSSSKLISRTISSDPSSRSELGHCHSILPTHVFSYKELEEATNNFDPSRELGEGGFGTVYHGNLLDGRSVAVKRLYEHNFRRVEQFKNEIEIISRLRHRNLVSLYGCTSRHSRELLLVYEFVPNGTVADHLHGERAKAGALTWPIRMSIAIETADALAYLHAVDIIHRDVKTNNILLDNNFQVKVADFGLSRLFPMDRTHVSTAPQGTPGYVDPDYHRCYQLNDKSDVYSFGVVLFELISSKPAVDITRHRHDINLANMAINKIHSNALHELVDPSFEFESNSEVRRRITLVAELAYRCLHDEKEMRPSMEEVLVVLREVESDKYKADKGEDIDVPADDVVLLKKKMTPSSPDSVTAPWISRNTTPNTSGSG</sequence>
<dbReference type="GO" id="GO:0005886">
    <property type="term" value="C:plasma membrane"/>
    <property type="evidence" value="ECO:0007669"/>
    <property type="project" value="UniProtKB-SubCell"/>
</dbReference>
<keyword evidence="5" id="KW-0597">Phosphoprotein</keyword>
<evidence type="ECO:0000256" key="1">
    <source>
        <dbReference type="ARBA" id="ARBA00004251"/>
    </source>
</evidence>
<dbReference type="PANTHER" id="PTHR46008">
    <property type="entry name" value="LEAF RUST 10 DISEASE-RESISTANCE LOCUS RECEPTOR-LIKE PROTEIN KINASE-LIKE 1.4"/>
    <property type="match status" value="1"/>
</dbReference>
<dbReference type="GO" id="GO:0005524">
    <property type="term" value="F:ATP binding"/>
    <property type="evidence" value="ECO:0007669"/>
    <property type="project" value="UniProtKB-UniRule"/>
</dbReference>
<keyword evidence="11 18" id="KW-0067">ATP-binding</keyword>
<dbReference type="SMART" id="SM00220">
    <property type="entry name" value="S_TKc"/>
    <property type="match status" value="1"/>
</dbReference>
<feature type="transmembrane region" description="Helical" evidence="20">
    <location>
        <begin position="265"/>
        <end position="291"/>
    </location>
</feature>
<evidence type="ECO:0000256" key="9">
    <source>
        <dbReference type="ARBA" id="ARBA00022741"/>
    </source>
</evidence>
<keyword evidence="7 20" id="KW-0812">Transmembrane</keyword>
<evidence type="ECO:0000256" key="17">
    <source>
        <dbReference type="ARBA" id="ARBA00048679"/>
    </source>
</evidence>
<evidence type="ECO:0000256" key="11">
    <source>
        <dbReference type="ARBA" id="ARBA00022840"/>
    </source>
</evidence>
<dbReference type="InterPro" id="IPR001245">
    <property type="entry name" value="Ser-Thr/Tyr_kinase_cat_dom"/>
</dbReference>
<keyword evidence="10 23" id="KW-0418">Kinase</keyword>
<accession>A0A3S3MP20</accession>
<evidence type="ECO:0000256" key="19">
    <source>
        <dbReference type="SAM" id="MobiDB-lite"/>
    </source>
</evidence>
<evidence type="ECO:0000256" key="3">
    <source>
        <dbReference type="ARBA" id="ARBA00022475"/>
    </source>
</evidence>
<dbReference type="InterPro" id="IPR008271">
    <property type="entry name" value="Ser/Thr_kinase_AS"/>
</dbReference>
<evidence type="ECO:0000256" key="14">
    <source>
        <dbReference type="ARBA" id="ARBA00023170"/>
    </source>
</evidence>
<keyword evidence="8 21" id="KW-0732">Signal</keyword>
<dbReference type="Pfam" id="PF07714">
    <property type="entry name" value="PK_Tyr_Ser-Thr"/>
    <property type="match status" value="1"/>
</dbReference>
<dbReference type="InterPro" id="IPR025287">
    <property type="entry name" value="WAK_GUB"/>
</dbReference>
<dbReference type="GO" id="GO:0030247">
    <property type="term" value="F:polysaccharide binding"/>
    <property type="evidence" value="ECO:0007669"/>
    <property type="project" value="InterPro"/>
</dbReference>
<keyword evidence="6" id="KW-0808">Transferase</keyword>
<dbReference type="AlphaFoldDB" id="A0A3S3MP20"/>
<feature type="chain" id="PRO_5018758719" description="non-specific serine/threonine protein kinase" evidence="21">
    <location>
        <begin position="24"/>
        <end position="669"/>
    </location>
</feature>
<keyword evidence="24" id="KW-1185">Reference proteome</keyword>
<dbReference type="EC" id="2.7.11.1" evidence="2"/>
<feature type="binding site" evidence="18">
    <location>
        <position position="370"/>
    </location>
    <ligand>
        <name>ATP</name>
        <dbReference type="ChEBI" id="CHEBI:30616"/>
    </ligand>
</feature>
<evidence type="ECO:0000256" key="12">
    <source>
        <dbReference type="ARBA" id="ARBA00022989"/>
    </source>
</evidence>
<dbReference type="InterPro" id="IPR032872">
    <property type="entry name" value="WAK_assoc_C"/>
</dbReference>
<feature type="signal peptide" evidence="21">
    <location>
        <begin position="1"/>
        <end position="23"/>
    </location>
</feature>
<dbReference type="FunFam" id="1.10.510.10:FF:000161">
    <property type="entry name" value="Wall-associated receptor kinase-like 20"/>
    <property type="match status" value="1"/>
</dbReference>
<evidence type="ECO:0000256" key="15">
    <source>
        <dbReference type="ARBA" id="ARBA00023180"/>
    </source>
</evidence>
<dbReference type="Gene3D" id="1.10.510.10">
    <property type="entry name" value="Transferase(Phosphotransferase) domain 1"/>
    <property type="match status" value="1"/>
</dbReference>
<evidence type="ECO:0000256" key="8">
    <source>
        <dbReference type="ARBA" id="ARBA00022729"/>
    </source>
</evidence>
<keyword evidence="13 20" id="KW-0472">Membrane</keyword>
<dbReference type="SUPFAM" id="SSF56112">
    <property type="entry name" value="Protein kinase-like (PK-like)"/>
    <property type="match status" value="1"/>
</dbReference>
<dbReference type="Gene3D" id="3.30.200.20">
    <property type="entry name" value="Phosphorylase Kinase, domain 1"/>
    <property type="match status" value="1"/>
</dbReference>
<dbReference type="PANTHER" id="PTHR46008:SF2">
    <property type="entry name" value="LEAF RUST 10 DISEASE-RESISTANCE LOCUS RECEPTOR-LIKE PROTEIN KINASE-LIKE 1.4"/>
    <property type="match status" value="1"/>
</dbReference>
<comment type="subcellular location">
    <subcellularLocation>
        <location evidence="1">Cell membrane</location>
        <topology evidence="1">Single-pass type I membrane protein</topology>
    </subcellularLocation>
</comment>
<dbReference type="FunFam" id="3.30.200.20:FF:000214">
    <property type="entry name" value="WAK1-OsWAK receptor-like cytoplasmic kinase (OsWAK-RLCK)"/>
    <property type="match status" value="1"/>
</dbReference>
<keyword evidence="12 20" id="KW-1133">Transmembrane helix</keyword>
<evidence type="ECO:0000259" key="22">
    <source>
        <dbReference type="PROSITE" id="PS50011"/>
    </source>
</evidence>
<dbReference type="PROSITE" id="PS50011">
    <property type="entry name" value="PROTEIN_KINASE_DOM"/>
    <property type="match status" value="1"/>
</dbReference>
<evidence type="ECO:0000313" key="24">
    <source>
        <dbReference type="Proteomes" id="UP000283530"/>
    </source>
</evidence>
<dbReference type="GO" id="GO:0004674">
    <property type="term" value="F:protein serine/threonine kinase activity"/>
    <property type="evidence" value="ECO:0007669"/>
    <property type="project" value="UniProtKB-KW"/>
</dbReference>
<evidence type="ECO:0000256" key="13">
    <source>
        <dbReference type="ARBA" id="ARBA00023136"/>
    </source>
</evidence>
<dbReference type="InterPro" id="IPR011009">
    <property type="entry name" value="Kinase-like_dom_sf"/>
</dbReference>
<evidence type="ECO:0000256" key="4">
    <source>
        <dbReference type="ARBA" id="ARBA00022527"/>
    </source>
</evidence>
<dbReference type="Pfam" id="PF13947">
    <property type="entry name" value="GUB_WAK_bind"/>
    <property type="match status" value="1"/>
</dbReference>
<dbReference type="Pfam" id="PF14380">
    <property type="entry name" value="WAK_assoc"/>
    <property type="match status" value="1"/>
</dbReference>
<proteinExistence type="predicted"/>
<evidence type="ECO:0000256" key="2">
    <source>
        <dbReference type="ARBA" id="ARBA00012513"/>
    </source>
</evidence>
<evidence type="ECO:0000256" key="7">
    <source>
        <dbReference type="ARBA" id="ARBA00022692"/>
    </source>
</evidence>
<evidence type="ECO:0000256" key="10">
    <source>
        <dbReference type="ARBA" id="ARBA00022777"/>
    </source>
</evidence>
<dbReference type="OrthoDB" id="4062651at2759"/>
<gene>
    <name evidence="23" type="ORF">CKAN_00045500</name>
</gene>
<evidence type="ECO:0000256" key="20">
    <source>
        <dbReference type="SAM" id="Phobius"/>
    </source>
</evidence>
<comment type="catalytic activity">
    <reaction evidence="17">
        <text>L-seryl-[protein] + ATP = O-phospho-L-seryl-[protein] + ADP + H(+)</text>
        <dbReference type="Rhea" id="RHEA:17989"/>
        <dbReference type="Rhea" id="RHEA-COMP:9863"/>
        <dbReference type="Rhea" id="RHEA-COMP:11604"/>
        <dbReference type="ChEBI" id="CHEBI:15378"/>
        <dbReference type="ChEBI" id="CHEBI:29999"/>
        <dbReference type="ChEBI" id="CHEBI:30616"/>
        <dbReference type="ChEBI" id="CHEBI:83421"/>
        <dbReference type="ChEBI" id="CHEBI:456216"/>
        <dbReference type="EC" id="2.7.11.1"/>
    </reaction>
</comment>
<keyword evidence="3" id="KW-1003">Cell membrane</keyword>
<keyword evidence="4" id="KW-0723">Serine/threonine-protein kinase</keyword>
<organism evidence="23 24">
    <name type="scientific">Cinnamomum micranthum f. kanehirae</name>
    <dbReference type="NCBI Taxonomy" id="337451"/>
    <lineage>
        <taxon>Eukaryota</taxon>
        <taxon>Viridiplantae</taxon>
        <taxon>Streptophyta</taxon>
        <taxon>Embryophyta</taxon>
        <taxon>Tracheophyta</taxon>
        <taxon>Spermatophyta</taxon>
        <taxon>Magnoliopsida</taxon>
        <taxon>Magnoliidae</taxon>
        <taxon>Laurales</taxon>
        <taxon>Lauraceae</taxon>
        <taxon>Cinnamomum</taxon>
    </lineage>
</organism>
<name>A0A3S3MP20_9MAGN</name>
<feature type="domain" description="Protein kinase" evidence="22">
    <location>
        <begin position="342"/>
        <end position="617"/>
    </location>
</feature>